<dbReference type="InterPro" id="IPR029056">
    <property type="entry name" value="Ribokinase-like"/>
</dbReference>
<keyword evidence="9 12" id="KW-0460">Magnesium</keyword>
<feature type="binding site" evidence="12">
    <location>
        <position position="294"/>
    </location>
    <ligand>
        <name>K(+)</name>
        <dbReference type="ChEBI" id="CHEBI:29103"/>
    </ligand>
</feature>
<comment type="similarity">
    <text evidence="1">Belongs to the carbohydrate kinase pfkB family.</text>
</comment>
<protein>
    <recommendedName>
        <fullName evidence="3 12">Ribokinase</fullName>
        <shortName evidence="12">RK</shortName>
        <ecNumber evidence="2 12">2.7.1.15</ecNumber>
    </recommendedName>
</protein>
<dbReference type="OrthoDB" id="9775849at2"/>
<keyword evidence="4 12" id="KW-0808">Transferase</keyword>
<feature type="binding site" evidence="12">
    <location>
        <position position="147"/>
    </location>
    <ligand>
        <name>substrate</name>
    </ligand>
</feature>
<evidence type="ECO:0000256" key="3">
    <source>
        <dbReference type="ARBA" id="ARBA00016943"/>
    </source>
</evidence>
<dbReference type="EC" id="2.7.1.15" evidence="2 12"/>
<feature type="binding site" evidence="12">
    <location>
        <position position="292"/>
    </location>
    <ligand>
        <name>K(+)</name>
        <dbReference type="ChEBI" id="CHEBI:29103"/>
    </ligand>
</feature>
<dbReference type="CDD" id="cd01174">
    <property type="entry name" value="ribokinase"/>
    <property type="match status" value="1"/>
</dbReference>
<dbReference type="Gene3D" id="3.40.1190.20">
    <property type="match status" value="1"/>
</dbReference>
<dbReference type="HAMAP" id="MF_01987">
    <property type="entry name" value="Ribokinase"/>
    <property type="match status" value="1"/>
</dbReference>
<evidence type="ECO:0000313" key="14">
    <source>
        <dbReference type="EMBL" id="PTE08662.1"/>
    </source>
</evidence>
<keyword evidence="12" id="KW-0963">Cytoplasm</keyword>
<reference evidence="14 15" key="1">
    <citation type="submission" date="2018-03" db="EMBL/GenBank/DDBJ databases">
        <title>Genome sequence of the symbiotic type strain Mesorhizobium helmanticense CSLC115NT isolated from Lotus corniculatus nodules.</title>
        <authorList>
            <person name="Sannazzaro A.I."/>
            <person name="Torres Tejerizo G.A."/>
            <person name="Dip D."/>
            <person name="Caballero M."/>
            <person name="Pistorio M."/>
            <person name="Estrella M.J."/>
        </authorList>
    </citation>
    <scope>NUCLEOTIDE SEQUENCE [LARGE SCALE GENOMIC DNA]</scope>
    <source>
        <strain evidence="14 15">CSLC115N</strain>
    </source>
</reference>
<evidence type="ECO:0000259" key="13">
    <source>
        <dbReference type="Pfam" id="PF00294"/>
    </source>
</evidence>
<comment type="function">
    <text evidence="12">Catalyzes the phosphorylation of ribose at O-5 in a reaction requiring ATP and magnesium. The resulting D-ribose-5-phosphate can then be used either for sythesis of nucleotides, histidine, and tryptophan, or as a component of the pentose phosphate pathway.</text>
</comment>
<evidence type="ECO:0000256" key="2">
    <source>
        <dbReference type="ARBA" id="ARBA00012035"/>
    </source>
</evidence>
<feature type="binding site" evidence="12">
    <location>
        <begin position="227"/>
        <end position="232"/>
    </location>
    <ligand>
        <name>ATP</name>
        <dbReference type="ChEBI" id="CHEBI:30616"/>
    </ligand>
</feature>
<dbReference type="InterPro" id="IPR002173">
    <property type="entry name" value="Carboh/pur_kinase_PfkB_CS"/>
</dbReference>
<comment type="pathway">
    <text evidence="12">Carbohydrate metabolism; D-ribose degradation; D-ribose 5-phosphate from beta-D-ribopyranose: step 2/2.</text>
</comment>
<accession>A0A2T4ISM9</accession>
<dbReference type="PRINTS" id="PR00990">
    <property type="entry name" value="RIBOKINASE"/>
</dbReference>
<evidence type="ECO:0000256" key="7">
    <source>
        <dbReference type="ARBA" id="ARBA00022777"/>
    </source>
</evidence>
<dbReference type="PROSITE" id="PS00583">
    <property type="entry name" value="PFKB_KINASES_1"/>
    <property type="match status" value="1"/>
</dbReference>
<dbReference type="Pfam" id="PF00294">
    <property type="entry name" value="PfkB"/>
    <property type="match status" value="1"/>
</dbReference>
<evidence type="ECO:0000256" key="6">
    <source>
        <dbReference type="ARBA" id="ARBA00022741"/>
    </source>
</evidence>
<dbReference type="UniPathway" id="UPA00916">
    <property type="reaction ID" value="UER00889"/>
</dbReference>
<dbReference type="InterPro" id="IPR002139">
    <property type="entry name" value="Ribo/fructo_kinase"/>
</dbReference>
<comment type="subcellular location">
    <subcellularLocation>
        <location evidence="12">Cytoplasm</location>
    </subcellularLocation>
</comment>
<dbReference type="PROSITE" id="PS00584">
    <property type="entry name" value="PFKB_KINASES_2"/>
    <property type="match status" value="1"/>
</dbReference>
<dbReference type="PANTHER" id="PTHR10584">
    <property type="entry name" value="SUGAR KINASE"/>
    <property type="match status" value="1"/>
</dbReference>
<keyword evidence="5 12" id="KW-0479">Metal-binding</keyword>
<evidence type="ECO:0000256" key="9">
    <source>
        <dbReference type="ARBA" id="ARBA00022842"/>
    </source>
</evidence>
<keyword evidence="15" id="KW-1185">Reference proteome</keyword>
<comment type="subunit">
    <text evidence="12">Homodimer.</text>
</comment>
<evidence type="ECO:0000256" key="10">
    <source>
        <dbReference type="ARBA" id="ARBA00022958"/>
    </source>
</evidence>
<feature type="binding site" evidence="12">
    <location>
        <position position="255"/>
    </location>
    <ligand>
        <name>K(+)</name>
        <dbReference type="ChEBI" id="CHEBI:29103"/>
    </ligand>
</feature>
<feature type="domain" description="Carbohydrate kinase PfkB" evidence="13">
    <location>
        <begin position="10"/>
        <end position="301"/>
    </location>
</feature>
<comment type="caution">
    <text evidence="12">Lacks conserved residue(s) required for the propagation of feature annotation.</text>
</comment>
<dbReference type="InterPro" id="IPR011877">
    <property type="entry name" value="Ribokinase"/>
</dbReference>
<keyword evidence="6 12" id="KW-0547">Nucleotide-binding</keyword>
<feature type="binding site" evidence="12">
    <location>
        <position position="289"/>
    </location>
    <ligand>
        <name>K(+)</name>
        <dbReference type="ChEBI" id="CHEBI:29103"/>
    </ligand>
</feature>
<dbReference type="GO" id="GO:0005524">
    <property type="term" value="F:ATP binding"/>
    <property type="evidence" value="ECO:0007669"/>
    <property type="project" value="UniProtKB-UniRule"/>
</dbReference>
<evidence type="ECO:0000313" key="15">
    <source>
        <dbReference type="Proteomes" id="UP000240259"/>
    </source>
</evidence>
<evidence type="ECO:0000256" key="8">
    <source>
        <dbReference type="ARBA" id="ARBA00022840"/>
    </source>
</evidence>
<dbReference type="PANTHER" id="PTHR10584:SF166">
    <property type="entry name" value="RIBOKINASE"/>
    <property type="match status" value="1"/>
</dbReference>
<dbReference type="RefSeq" id="WP_107650909.1">
    <property type="nucleotide sequence ID" value="NZ_PZJX01000038.1"/>
</dbReference>
<evidence type="ECO:0000256" key="12">
    <source>
        <dbReference type="HAMAP-Rule" id="MF_01987"/>
    </source>
</evidence>
<organism evidence="14 15">
    <name type="scientific">Mesorhizobium helmanticense</name>
    <dbReference type="NCBI Taxonomy" id="1776423"/>
    <lineage>
        <taxon>Bacteria</taxon>
        <taxon>Pseudomonadati</taxon>
        <taxon>Pseudomonadota</taxon>
        <taxon>Alphaproteobacteria</taxon>
        <taxon>Hyphomicrobiales</taxon>
        <taxon>Phyllobacteriaceae</taxon>
        <taxon>Mesorhizobium</taxon>
    </lineage>
</organism>
<comment type="catalytic activity">
    <reaction evidence="12">
        <text>D-ribose + ATP = D-ribose 5-phosphate + ADP + H(+)</text>
        <dbReference type="Rhea" id="RHEA:13697"/>
        <dbReference type="ChEBI" id="CHEBI:15378"/>
        <dbReference type="ChEBI" id="CHEBI:30616"/>
        <dbReference type="ChEBI" id="CHEBI:47013"/>
        <dbReference type="ChEBI" id="CHEBI:78346"/>
        <dbReference type="ChEBI" id="CHEBI:456216"/>
        <dbReference type="EC" id="2.7.1.15"/>
    </reaction>
</comment>
<dbReference type="Proteomes" id="UP000240259">
    <property type="component" value="Unassembled WGS sequence"/>
</dbReference>
<feature type="active site" description="Proton acceptor" evidence="12">
    <location>
        <position position="259"/>
    </location>
</feature>
<evidence type="ECO:0000256" key="1">
    <source>
        <dbReference type="ARBA" id="ARBA00005380"/>
    </source>
</evidence>
<dbReference type="GO" id="GO:0046872">
    <property type="term" value="F:metal ion binding"/>
    <property type="evidence" value="ECO:0007669"/>
    <property type="project" value="UniProtKB-KW"/>
</dbReference>
<feature type="binding site" evidence="12">
    <location>
        <position position="253"/>
    </location>
    <ligand>
        <name>K(+)</name>
        <dbReference type="ChEBI" id="CHEBI:29103"/>
    </ligand>
</feature>
<keyword evidence="8 12" id="KW-0067">ATP-binding</keyword>
<dbReference type="EMBL" id="PZJX01000038">
    <property type="protein sequence ID" value="PTE08662.1"/>
    <property type="molecule type" value="Genomic_DNA"/>
</dbReference>
<dbReference type="NCBIfam" id="TIGR02152">
    <property type="entry name" value="D_ribokin_bact"/>
    <property type="match status" value="1"/>
</dbReference>
<dbReference type="GO" id="GO:0019303">
    <property type="term" value="P:D-ribose catabolic process"/>
    <property type="evidence" value="ECO:0007669"/>
    <property type="project" value="UniProtKB-UniRule"/>
</dbReference>
<gene>
    <name evidence="12 14" type="primary">rbsK</name>
    <name evidence="14" type="ORF">C9427_20505</name>
</gene>
<dbReference type="GO" id="GO:0004747">
    <property type="term" value="F:ribokinase activity"/>
    <property type="evidence" value="ECO:0007669"/>
    <property type="project" value="UniProtKB-UniRule"/>
</dbReference>
<evidence type="ECO:0000256" key="5">
    <source>
        <dbReference type="ARBA" id="ARBA00022723"/>
    </source>
</evidence>
<evidence type="ECO:0000256" key="4">
    <source>
        <dbReference type="ARBA" id="ARBA00022679"/>
    </source>
</evidence>
<dbReference type="GO" id="GO:0005829">
    <property type="term" value="C:cytosol"/>
    <property type="evidence" value="ECO:0007669"/>
    <property type="project" value="TreeGrafter"/>
</dbReference>
<dbReference type="InterPro" id="IPR011611">
    <property type="entry name" value="PfkB_dom"/>
</dbReference>
<evidence type="ECO:0000256" key="11">
    <source>
        <dbReference type="ARBA" id="ARBA00023277"/>
    </source>
</evidence>
<feature type="binding site" evidence="12">
    <location>
        <position position="259"/>
    </location>
    <ligand>
        <name>substrate</name>
    </ligand>
</feature>
<keyword evidence="7 12" id="KW-0418">Kinase</keyword>
<dbReference type="SUPFAM" id="SSF53613">
    <property type="entry name" value="Ribokinase-like"/>
    <property type="match status" value="1"/>
</dbReference>
<comment type="similarity">
    <text evidence="12">Belongs to the carbohydrate kinase PfkB family. Ribokinase subfamily.</text>
</comment>
<name>A0A2T4ISM9_9HYPH</name>
<feature type="binding site" evidence="12">
    <location>
        <begin position="46"/>
        <end position="50"/>
    </location>
    <ligand>
        <name>substrate</name>
    </ligand>
</feature>
<comment type="cofactor">
    <cofactor evidence="12">
        <name>Mg(2+)</name>
        <dbReference type="ChEBI" id="CHEBI:18420"/>
    </cofactor>
    <text evidence="12">Requires a divalent cation, most likely magnesium in vivo, as an electrophilic catalyst to aid phosphoryl group transfer. It is the chelate of the metal and the nucleotide that is the actual substrate.</text>
</comment>
<keyword evidence="10 12" id="KW-0630">Potassium</keyword>
<proteinExistence type="inferred from homology"/>
<feature type="binding site" evidence="12">
    <location>
        <position position="191"/>
    </location>
    <ligand>
        <name>ATP</name>
        <dbReference type="ChEBI" id="CHEBI:30616"/>
    </ligand>
</feature>
<comment type="caution">
    <text evidence="14">The sequence shown here is derived from an EMBL/GenBank/DDBJ whole genome shotgun (WGS) entry which is preliminary data.</text>
</comment>
<comment type="activity regulation">
    <text evidence="12">Activated by a monovalent cation that binds near, but not in, the active site. The most likely occupant of the site in vivo is potassium. Ion binding induces a conformational change that may alter substrate affinity.</text>
</comment>
<sequence>MTTRPQITPKITIVGSFAVGLTMRAPKLPIFGETMLGTDFDMGPGGKGSNQAVATARLGAASSLVAIIGTDKLAGIATDLYAAEGVDSSLVTTRTERATGVGFIILNDKGENFIILDMGANELMNAETVDTADQRIAESDVVMTVLEVPIAAAARAMELGRKHGARTILNPAPARQLPDTIFASVDYLTPNESELRILLGLPADDARSSRELAGELRRRGVRNVVVTLGRSGALILTDELDVMVPAVPVSVVDTTGAGDAFNSGFAVALAEGRDIIDAVRFGVVCGAIACTELGVIPGLPQRAKADALYAEALKTTWKETT</sequence>
<dbReference type="AlphaFoldDB" id="A0A2T4ISM9"/>
<feature type="binding site" evidence="12">
    <location>
        <begin position="258"/>
        <end position="259"/>
    </location>
    <ligand>
        <name>ATP</name>
        <dbReference type="ChEBI" id="CHEBI:30616"/>
    </ligand>
</feature>
<keyword evidence="11 12" id="KW-0119">Carbohydrate metabolism</keyword>